<comment type="similarity">
    <text evidence="2">Belongs to the NrfD family.</text>
</comment>
<gene>
    <name evidence="8" type="ORF">Tfer_2365</name>
</gene>
<dbReference type="EMBL" id="LGTE01000018">
    <property type="protein sequence ID" value="KNZ69004.1"/>
    <property type="molecule type" value="Genomic_DNA"/>
</dbReference>
<dbReference type="GO" id="GO:0005886">
    <property type="term" value="C:plasma membrane"/>
    <property type="evidence" value="ECO:0007669"/>
    <property type="project" value="UniProtKB-SubCell"/>
</dbReference>
<dbReference type="Proteomes" id="UP000037175">
    <property type="component" value="Unassembled WGS sequence"/>
</dbReference>
<feature type="transmembrane region" description="Helical" evidence="7">
    <location>
        <begin position="49"/>
        <end position="74"/>
    </location>
</feature>
<keyword evidence="9" id="KW-1185">Reference proteome</keyword>
<evidence type="ECO:0000256" key="7">
    <source>
        <dbReference type="SAM" id="Phobius"/>
    </source>
</evidence>
<dbReference type="Pfam" id="PF03916">
    <property type="entry name" value="NrfD"/>
    <property type="match status" value="1"/>
</dbReference>
<evidence type="ECO:0000256" key="5">
    <source>
        <dbReference type="ARBA" id="ARBA00022989"/>
    </source>
</evidence>
<protein>
    <submittedName>
        <fullName evidence="8">Polysulfide reductase NrfD</fullName>
    </submittedName>
</protein>
<dbReference type="RefSeq" id="WP_052218498.1">
    <property type="nucleotide sequence ID" value="NZ_LGTE01000018.1"/>
</dbReference>
<comment type="caution">
    <text evidence="8">The sequence shown here is derived from an EMBL/GenBank/DDBJ whole genome shotgun (WGS) entry which is preliminary data.</text>
</comment>
<keyword evidence="5 7" id="KW-1133">Transmembrane helix</keyword>
<evidence type="ECO:0000256" key="2">
    <source>
        <dbReference type="ARBA" id="ARBA00008929"/>
    </source>
</evidence>
<evidence type="ECO:0000256" key="3">
    <source>
        <dbReference type="ARBA" id="ARBA00022475"/>
    </source>
</evidence>
<evidence type="ECO:0000313" key="8">
    <source>
        <dbReference type="EMBL" id="KNZ69004.1"/>
    </source>
</evidence>
<evidence type="ECO:0000313" key="9">
    <source>
        <dbReference type="Proteomes" id="UP000037175"/>
    </source>
</evidence>
<feature type="transmembrane region" description="Helical" evidence="7">
    <location>
        <begin position="20"/>
        <end position="37"/>
    </location>
</feature>
<evidence type="ECO:0000256" key="4">
    <source>
        <dbReference type="ARBA" id="ARBA00022692"/>
    </source>
</evidence>
<comment type="subcellular location">
    <subcellularLocation>
        <location evidence="1">Cell membrane</location>
        <topology evidence="1">Multi-pass membrane protein</topology>
    </subcellularLocation>
</comment>
<proteinExistence type="inferred from homology"/>
<evidence type="ECO:0000256" key="1">
    <source>
        <dbReference type="ARBA" id="ARBA00004651"/>
    </source>
</evidence>
<dbReference type="AlphaFoldDB" id="A0A0L6W1Q4"/>
<accession>A0A0L6W1Q4</accession>
<keyword evidence="6 7" id="KW-0472">Membrane</keyword>
<sequence length="117" mass="12802">MLVYVWKEGDSDVIKKLAKADLIVIIFEVIVLIMLLASLKSNAPQAASVILTGSYAMFFWLGMVVLGLLIPFAVEIYELFTARGHAALKMTMPTLAGLSVLVGGFLMRYVMLYAGQV</sequence>
<reference evidence="9" key="1">
    <citation type="submission" date="2015-07" db="EMBL/GenBank/DDBJ databases">
        <title>Complete Genome of Thermincola ferriacetica strain Z-0001T.</title>
        <authorList>
            <person name="Lusk B."/>
            <person name="Badalamenti J.P."/>
            <person name="Parameswaran P."/>
            <person name="Bond D.R."/>
            <person name="Torres C.I."/>
        </authorList>
    </citation>
    <scope>NUCLEOTIDE SEQUENCE [LARGE SCALE GENOMIC DNA]</scope>
    <source>
        <strain evidence="9">Z-0001</strain>
    </source>
</reference>
<feature type="transmembrane region" description="Helical" evidence="7">
    <location>
        <begin position="94"/>
        <end position="114"/>
    </location>
</feature>
<keyword evidence="4 7" id="KW-0812">Transmembrane</keyword>
<dbReference type="InterPro" id="IPR005614">
    <property type="entry name" value="NrfD-like"/>
</dbReference>
<organism evidence="8 9">
    <name type="scientific">Thermincola ferriacetica</name>
    <dbReference type="NCBI Taxonomy" id="281456"/>
    <lineage>
        <taxon>Bacteria</taxon>
        <taxon>Bacillati</taxon>
        <taxon>Bacillota</taxon>
        <taxon>Clostridia</taxon>
        <taxon>Eubacteriales</taxon>
        <taxon>Thermincolaceae</taxon>
        <taxon>Thermincola</taxon>
    </lineage>
</organism>
<name>A0A0L6W1Q4_9FIRM</name>
<keyword evidence="3" id="KW-1003">Cell membrane</keyword>
<evidence type="ECO:0000256" key="6">
    <source>
        <dbReference type="ARBA" id="ARBA00023136"/>
    </source>
</evidence>